<dbReference type="Proteomes" id="UP000597761">
    <property type="component" value="Unassembled WGS sequence"/>
</dbReference>
<dbReference type="PANTHER" id="PTHR46696">
    <property type="entry name" value="P450, PUTATIVE (EUROFUNG)-RELATED"/>
    <property type="match status" value="1"/>
</dbReference>
<comment type="caution">
    <text evidence="3">The sequence shown here is derived from an EMBL/GenBank/DDBJ whole genome shotgun (WGS) entry which is preliminary data.</text>
</comment>
<keyword evidence="4" id="KW-1185">Reference proteome</keyword>
<gene>
    <name evidence="3" type="ORF">GCM10011512_27290</name>
</gene>
<keyword evidence="2" id="KW-0349">Heme</keyword>
<evidence type="ECO:0000313" key="3">
    <source>
        <dbReference type="EMBL" id="GGC98917.1"/>
    </source>
</evidence>
<protein>
    <submittedName>
        <fullName evidence="3">Cytochrome P450</fullName>
    </submittedName>
</protein>
<dbReference type="Gene3D" id="1.10.630.10">
    <property type="entry name" value="Cytochrome P450"/>
    <property type="match status" value="1"/>
</dbReference>
<dbReference type="PRINTS" id="PR00385">
    <property type="entry name" value="P450"/>
</dbReference>
<keyword evidence="2" id="KW-0408">Iron</keyword>
<dbReference type="PRINTS" id="PR00359">
    <property type="entry name" value="BP450"/>
</dbReference>
<dbReference type="PROSITE" id="PS00086">
    <property type="entry name" value="CYTOCHROME_P450"/>
    <property type="match status" value="1"/>
</dbReference>
<sequence length="398" mass="43268">MTAETIVSADTDAFPDVDLFSDEILLDPYPTFARLRESAAVVHIEANDLWALTRYDGIRDALANPEVFSSNKIAFNDQMNEALRGTTLTTDPPAHGPMRAVLSENLSPRSLRKLKGDIDAKADAMVAELVERGRFDAIDDLARALPLHVVADLIGVTGRPRENILRWGEAAFNVLGPANQRTAENFPVAGELFGWAHHVSASDLTEGSMGRAIFDAADRGEIAHETCGMIIHQYVAAGMDTTIASIGNVIALLAAHPDQYELIRQDPSLLSAAYNEGLRLEPPVNTWGRLVKEDVKIEGTVIPAGSRAAILFGSGNRDERHYEDPDTFRVERNPVDHLSFGYGIHGCAGQGLARLEALAVLTALTRRVRRFSVGASSRVVSNMTRSLDKLPVVELEAA</sequence>
<evidence type="ECO:0000256" key="1">
    <source>
        <dbReference type="ARBA" id="ARBA00010617"/>
    </source>
</evidence>
<name>A0ABQ1PL79_9MICC</name>
<dbReference type="InterPro" id="IPR002397">
    <property type="entry name" value="Cyt_P450_B"/>
</dbReference>
<dbReference type="EMBL" id="BMJI01000023">
    <property type="protein sequence ID" value="GGC98917.1"/>
    <property type="molecule type" value="Genomic_DNA"/>
</dbReference>
<keyword evidence="2" id="KW-0560">Oxidoreductase</keyword>
<proteinExistence type="inferred from homology"/>
<dbReference type="InterPro" id="IPR017972">
    <property type="entry name" value="Cyt_P450_CS"/>
</dbReference>
<accession>A0ABQ1PL79</accession>
<keyword evidence="2" id="KW-0503">Monooxygenase</keyword>
<dbReference type="SUPFAM" id="SSF48264">
    <property type="entry name" value="Cytochrome P450"/>
    <property type="match status" value="1"/>
</dbReference>
<organism evidence="3 4">
    <name type="scientific">Tersicoccus solisilvae</name>
    <dbReference type="NCBI Taxonomy" id="1882339"/>
    <lineage>
        <taxon>Bacteria</taxon>
        <taxon>Bacillati</taxon>
        <taxon>Actinomycetota</taxon>
        <taxon>Actinomycetes</taxon>
        <taxon>Micrococcales</taxon>
        <taxon>Micrococcaceae</taxon>
        <taxon>Tersicoccus</taxon>
    </lineage>
</organism>
<keyword evidence="2" id="KW-0479">Metal-binding</keyword>
<dbReference type="InterPro" id="IPR036396">
    <property type="entry name" value="Cyt_P450_sf"/>
</dbReference>
<dbReference type="RefSeq" id="WP_188668972.1">
    <property type="nucleotide sequence ID" value="NZ_BMJI01000023.1"/>
</dbReference>
<comment type="similarity">
    <text evidence="1 2">Belongs to the cytochrome P450 family.</text>
</comment>
<evidence type="ECO:0000313" key="4">
    <source>
        <dbReference type="Proteomes" id="UP000597761"/>
    </source>
</evidence>
<reference evidence="4" key="1">
    <citation type="journal article" date="2019" name="Int. J. Syst. Evol. Microbiol.">
        <title>The Global Catalogue of Microorganisms (GCM) 10K type strain sequencing project: providing services to taxonomists for standard genome sequencing and annotation.</title>
        <authorList>
            <consortium name="The Broad Institute Genomics Platform"/>
            <consortium name="The Broad Institute Genome Sequencing Center for Infectious Disease"/>
            <person name="Wu L."/>
            <person name="Ma J."/>
        </authorList>
    </citation>
    <scope>NUCLEOTIDE SEQUENCE [LARGE SCALE GENOMIC DNA]</scope>
    <source>
        <strain evidence="4">CGMCC 1.15480</strain>
    </source>
</reference>
<dbReference type="PANTHER" id="PTHR46696:SF1">
    <property type="entry name" value="CYTOCHROME P450 YJIB-RELATED"/>
    <property type="match status" value="1"/>
</dbReference>
<dbReference type="InterPro" id="IPR001128">
    <property type="entry name" value="Cyt_P450"/>
</dbReference>
<evidence type="ECO:0000256" key="2">
    <source>
        <dbReference type="RuleBase" id="RU000461"/>
    </source>
</evidence>
<dbReference type="Pfam" id="PF00067">
    <property type="entry name" value="p450"/>
    <property type="match status" value="1"/>
</dbReference>